<protein>
    <recommendedName>
        <fullName evidence="1">DUF4034 domain-containing protein</fullName>
    </recommendedName>
</protein>
<feature type="domain" description="DUF4034" evidence="1">
    <location>
        <begin position="11"/>
        <end position="271"/>
    </location>
</feature>
<evidence type="ECO:0000313" key="2">
    <source>
        <dbReference type="EMBL" id="APZ05019.1"/>
    </source>
</evidence>
<keyword evidence="3" id="KW-1185">Reference proteome</keyword>
<dbReference type="KEGG" id="kco:BWI95_08105"/>
<proteinExistence type="predicted"/>
<accession>A0A807LCJ7</accession>
<name>A0A807LCJ7_9ENTR</name>
<dbReference type="Pfam" id="PF13226">
    <property type="entry name" value="DUF4034"/>
    <property type="match status" value="1"/>
</dbReference>
<reference evidence="2 3" key="1">
    <citation type="submission" date="2017-01" db="EMBL/GenBank/DDBJ databases">
        <authorList>
            <person name="Cao J.-M."/>
        </authorList>
    </citation>
    <scope>NUCLEOTIDE SEQUENCE [LARGE SCALE GENOMIC DNA]</scope>
    <source>
        <strain evidence="2 3">888-76</strain>
    </source>
</reference>
<dbReference type="Proteomes" id="UP000187148">
    <property type="component" value="Chromosome"/>
</dbReference>
<dbReference type="AlphaFoldDB" id="A0A807LCJ7"/>
<dbReference type="RefSeq" id="WP_076769299.1">
    <property type="nucleotide sequence ID" value="NZ_CP019445.1"/>
</dbReference>
<dbReference type="EMBL" id="CP019445">
    <property type="protein sequence ID" value="APZ05019.1"/>
    <property type="molecule type" value="Genomic_DNA"/>
</dbReference>
<organism evidence="2 3">
    <name type="scientific">Kosakonia cowanii JCM 10956 = DSM 18146</name>
    <dbReference type="NCBI Taxonomy" id="1300165"/>
    <lineage>
        <taxon>Bacteria</taxon>
        <taxon>Pseudomonadati</taxon>
        <taxon>Pseudomonadota</taxon>
        <taxon>Gammaproteobacteria</taxon>
        <taxon>Enterobacterales</taxon>
        <taxon>Enterobacteriaceae</taxon>
        <taxon>Kosakonia</taxon>
    </lineage>
</organism>
<evidence type="ECO:0000259" key="1">
    <source>
        <dbReference type="Pfam" id="PF13226"/>
    </source>
</evidence>
<gene>
    <name evidence="2" type="ORF">BWI95_08105</name>
</gene>
<dbReference type="InterPro" id="IPR025115">
    <property type="entry name" value="DUF4034"/>
</dbReference>
<evidence type="ECO:0000313" key="3">
    <source>
        <dbReference type="Proteomes" id="UP000187148"/>
    </source>
</evidence>
<sequence length="677" mass="78208">MISLDEIFSVRQQLRDLMHAGEFEALTRYYAAAEARWQQDRDDAFFPIISQYTFLFTPQLYSEEKIVELLTAWHQQQPQAHYPCAMLAQRWLNIAGDARGGHYADRVTATQWSRARISSDLLFYWAAKAISLNNQTPYLYYLLLTASGHFNQPAWFEEPHQPIVLDLSAYSDAALAFAREKGGLPLSSEPIYTGLPVADEQEAEMPPLYWLNRALECDPQSMPVREQFIYYLYPRWYGDDEHVAIDNFLASNYCTVLPDLKRNKLYSVKWLDKLGNPEHWPDKHSGKAIGAFDEEFQQMLALPMEPEDKAALHLTCLDTYVHFLLDDDYTFYAHSPLFARRIYESIEFMLNHGSVRLLFAQEGALLFWLLSVLCHKEYALQDEKGLFPRYIALTGARCENDAELLLSAYLRLQTLEGVHLPGPAEPWLARLKQTDDRIGPDKLNVLLNRLCFFQQKAQAQGFLTLLAEHDVIPALLLLSDIHSGLAPVAATNLLITPSAESAAVALDRACQNRSPEALFRKSRILEAQHGREAQPERLKLLEEATRRGHALAHYDYACALFWSRDVEHQRLAVEKVCAEVLLESRVEEEKLAYIAYLYAFGVLNQRGGMRKNVWLFIRWINYAIELWPDEHYQKMQQFFESRYVNFLVVRFLAKRDKKRAPEWQVELLGKLGVLEDE</sequence>